<dbReference type="RefSeq" id="WP_308702187.1">
    <property type="nucleotide sequence ID" value="NZ_AP027463.1"/>
</dbReference>
<accession>A0ABU1A5W8</accession>
<feature type="region of interest" description="Disordered" evidence="1">
    <location>
        <begin position="122"/>
        <end position="144"/>
    </location>
</feature>
<sequence length="194" mass="20511">MKKSLGLTAVFGVVMLLAVPVTGQAETIDNNSNTTKAVVGLTQDPDSKVELTNAPSFDFGSTVLTAKGFTPEATIKDDIVVANPGFATGWRVDVSMGPFITSDGSDTIKNSLFSIDMGTVTREESSNNSAPPASFSVDPNENPKPIFQAVENEGLGVWHTSYSAKDIRLEIPAGNVSGDYSATMTWTLAEFPAE</sequence>
<keyword evidence="5" id="KW-1185">Reference proteome</keyword>
<evidence type="ECO:0000256" key="1">
    <source>
        <dbReference type="SAM" id="MobiDB-lite"/>
    </source>
</evidence>
<gene>
    <name evidence="4" type="ORF">RA086_01620</name>
</gene>
<reference evidence="4 5" key="1">
    <citation type="journal article" date="2023" name="Int. J. Syst. Evol. Microbiol.">
        <title>Lactiplantibacillus brownii sp. nov., a novel psychrotolerant species isolated from sauerkraut.</title>
        <authorList>
            <person name="Heng Y.C."/>
            <person name="Silvaraju S."/>
            <person name="Lee J.K.Y."/>
            <person name="Kittelmann S."/>
        </authorList>
    </citation>
    <scope>NUCLEOTIDE SEQUENCE [LARGE SCALE GENOMIC DNA]</scope>
    <source>
        <strain evidence="4 5">WILCCON 0030</strain>
    </source>
</reference>
<evidence type="ECO:0000313" key="4">
    <source>
        <dbReference type="EMBL" id="MDQ7936351.1"/>
    </source>
</evidence>
<evidence type="ECO:0000259" key="3">
    <source>
        <dbReference type="Pfam" id="PF13731"/>
    </source>
</evidence>
<protein>
    <submittedName>
        <fullName evidence="4">WxL domain-containing protein</fullName>
    </submittedName>
</protein>
<feature type="domain" description="WxL" evidence="3">
    <location>
        <begin position="48"/>
        <end position="192"/>
    </location>
</feature>
<proteinExistence type="predicted"/>
<dbReference type="InterPro" id="IPR027994">
    <property type="entry name" value="WxL_dom"/>
</dbReference>
<comment type="caution">
    <text evidence="4">The sequence shown here is derived from an EMBL/GenBank/DDBJ whole genome shotgun (WGS) entry which is preliminary data.</text>
</comment>
<evidence type="ECO:0000313" key="5">
    <source>
        <dbReference type="Proteomes" id="UP001227831"/>
    </source>
</evidence>
<organism evidence="4 5">
    <name type="scientific">Lactiplantibacillus brownii</name>
    <dbReference type="NCBI Taxonomy" id="3069269"/>
    <lineage>
        <taxon>Bacteria</taxon>
        <taxon>Bacillati</taxon>
        <taxon>Bacillota</taxon>
        <taxon>Bacilli</taxon>
        <taxon>Lactobacillales</taxon>
        <taxon>Lactobacillaceae</taxon>
        <taxon>Lactiplantibacillus</taxon>
    </lineage>
</organism>
<dbReference type="Pfam" id="PF13731">
    <property type="entry name" value="WxL"/>
    <property type="match status" value="1"/>
</dbReference>
<evidence type="ECO:0000256" key="2">
    <source>
        <dbReference type="SAM" id="SignalP"/>
    </source>
</evidence>
<feature type="chain" id="PRO_5045528070" evidence="2">
    <location>
        <begin position="26"/>
        <end position="194"/>
    </location>
</feature>
<dbReference type="Proteomes" id="UP001227831">
    <property type="component" value="Unassembled WGS sequence"/>
</dbReference>
<dbReference type="EMBL" id="JAVCWF010000001">
    <property type="protein sequence ID" value="MDQ7936351.1"/>
    <property type="molecule type" value="Genomic_DNA"/>
</dbReference>
<feature type="signal peptide" evidence="2">
    <location>
        <begin position="1"/>
        <end position="25"/>
    </location>
</feature>
<keyword evidence="2" id="KW-0732">Signal</keyword>
<name>A0ABU1A5W8_9LACO</name>